<dbReference type="PRINTS" id="PR01806">
    <property type="entry name" value="VIRFACTRMVIN"/>
</dbReference>
<feature type="transmembrane region" description="Helical" evidence="8">
    <location>
        <begin position="316"/>
        <end position="337"/>
    </location>
</feature>
<feature type="transmembrane region" description="Helical" evidence="8">
    <location>
        <begin position="56"/>
        <end position="78"/>
    </location>
</feature>
<evidence type="ECO:0000256" key="4">
    <source>
        <dbReference type="ARBA" id="ARBA00022960"/>
    </source>
</evidence>
<evidence type="ECO:0000313" key="9">
    <source>
        <dbReference type="EMBL" id="OGG53542.1"/>
    </source>
</evidence>
<feature type="transmembrane region" description="Helical" evidence="8">
    <location>
        <begin position="431"/>
        <end position="454"/>
    </location>
</feature>
<dbReference type="PANTHER" id="PTHR47019">
    <property type="entry name" value="LIPID II FLIPPASE MURJ"/>
    <property type="match status" value="1"/>
</dbReference>
<dbReference type="EMBL" id="MFKT01000010">
    <property type="protein sequence ID" value="OGG53542.1"/>
    <property type="molecule type" value="Genomic_DNA"/>
</dbReference>
<evidence type="ECO:0000313" key="10">
    <source>
        <dbReference type="Proteomes" id="UP000176863"/>
    </source>
</evidence>
<dbReference type="GO" id="GO:0005886">
    <property type="term" value="C:plasma membrane"/>
    <property type="evidence" value="ECO:0007669"/>
    <property type="project" value="UniProtKB-SubCell"/>
</dbReference>
<dbReference type="STRING" id="1798480.A2851_03820"/>
<feature type="transmembrane region" description="Helical" evidence="8">
    <location>
        <begin position="504"/>
        <end position="526"/>
    </location>
</feature>
<feature type="transmembrane region" description="Helical" evidence="8">
    <location>
        <begin position="98"/>
        <end position="123"/>
    </location>
</feature>
<sequence length="568" mass="60392">MIHRAFRLLSYEVRGLHAAVYVLAASALLSSLLALVRDRLLAHTFGASTTLDLYYAAFRIPDLIFVGTGALVSVYILIPELVRRSSDAQRDYIDTILVGFSVFAICVSGIATLLAPLILALLFPILSAGSHHDELILMTRIILLQPILLGVSNILAAVTQTKQRYALYSISPLLYNLGMIIGVIFFYPFFGIQGLAWGVVFGALMHAGIQLPSIIGDGFFRALPRVHDVRALIETVSISIPRALALLMGQVTFIGLTALAGLLTPGSIAIFIFAYNLQAVPLSVIGASYSVAAFPTLAAALARGSRKEFIEHIATAARYVFFWSLPVTALFIVLRAHMVRVVLGSGAFDWTDTRLTAAALAVLCLSLSAQGLVLLLVRGYYAAGRTFVPFFVSSAMAAGAVGLGALLLGVFQNHSVSSFAQTLLRVSDVPGASVLMLAIAYTAVSILGALALAIHFEYRFGGFFARVARSWAESLVCALCAGVAAYGALLVVGPITFASTTLSIFARGFAGGVFGIIVSALVYWIAGNREFKETVESIRSRFEGVKAPPTPSVAVVSAEESTSTSPQG</sequence>
<proteinExistence type="predicted"/>
<keyword evidence="3 8" id="KW-0812">Transmembrane</keyword>
<dbReference type="GO" id="GO:0009252">
    <property type="term" value="P:peptidoglycan biosynthetic process"/>
    <property type="evidence" value="ECO:0007669"/>
    <property type="project" value="UniProtKB-KW"/>
</dbReference>
<name>A0A1F6CXI4_9BACT</name>
<keyword evidence="5" id="KW-0573">Peptidoglycan synthesis</keyword>
<dbReference type="InterPro" id="IPR004268">
    <property type="entry name" value="MurJ"/>
</dbReference>
<gene>
    <name evidence="9" type="ORF">A2851_03820</name>
</gene>
<evidence type="ECO:0000256" key="3">
    <source>
        <dbReference type="ARBA" id="ARBA00022692"/>
    </source>
</evidence>
<evidence type="ECO:0000256" key="8">
    <source>
        <dbReference type="SAM" id="Phobius"/>
    </source>
</evidence>
<keyword evidence="7 8" id="KW-0472">Membrane</keyword>
<comment type="caution">
    <text evidence="9">The sequence shown here is derived from an EMBL/GenBank/DDBJ whole genome shotgun (WGS) entry which is preliminary data.</text>
</comment>
<evidence type="ECO:0000256" key="2">
    <source>
        <dbReference type="ARBA" id="ARBA00022475"/>
    </source>
</evidence>
<reference evidence="9 10" key="1">
    <citation type="journal article" date="2016" name="Nat. Commun.">
        <title>Thousands of microbial genomes shed light on interconnected biogeochemical processes in an aquifer system.</title>
        <authorList>
            <person name="Anantharaman K."/>
            <person name="Brown C.T."/>
            <person name="Hug L.A."/>
            <person name="Sharon I."/>
            <person name="Castelle C.J."/>
            <person name="Probst A.J."/>
            <person name="Thomas B.C."/>
            <person name="Singh A."/>
            <person name="Wilkins M.J."/>
            <person name="Karaoz U."/>
            <person name="Brodie E.L."/>
            <person name="Williams K.H."/>
            <person name="Hubbard S.S."/>
            <person name="Banfield J.F."/>
        </authorList>
    </citation>
    <scope>NUCLEOTIDE SEQUENCE [LARGE SCALE GENOMIC DNA]</scope>
</reference>
<dbReference type="Pfam" id="PF03023">
    <property type="entry name" value="MurJ"/>
    <property type="match status" value="1"/>
</dbReference>
<keyword evidence="2" id="KW-1003">Cell membrane</keyword>
<protein>
    <recommendedName>
        <fullName evidence="11">Lipid II flippase MurJ</fullName>
    </recommendedName>
</protein>
<evidence type="ECO:0008006" key="11">
    <source>
        <dbReference type="Google" id="ProtNLM"/>
    </source>
</evidence>
<dbReference type="GO" id="GO:0034204">
    <property type="term" value="P:lipid translocation"/>
    <property type="evidence" value="ECO:0007669"/>
    <property type="project" value="TreeGrafter"/>
</dbReference>
<evidence type="ECO:0000256" key="5">
    <source>
        <dbReference type="ARBA" id="ARBA00022984"/>
    </source>
</evidence>
<dbReference type="InterPro" id="IPR051050">
    <property type="entry name" value="Lipid_II_flippase_MurJ/MviN"/>
</dbReference>
<feature type="transmembrane region" description="Helical" evidence="8">
    <location>
        <begin position="251"/>
        <end position="274"/>
    </location>
</feature>
<dbReference type="GO" id="GO:0015648">
    <property type="term" value="F:lipid-linked peptidoglycan transporter activity"/>
    <property type="evidence" value="ECO:0007669"/>
    <property type="project" value="TreeGrafter"/>
</dbReference>
<evidence type="ECO:0000256" key="1">
    <source>
        <dbReference type="ARBA" id="ARBA00004651"/>
    </source>
</evidence>
<dbReference type="GO" id="GO:0008360">
    <property type="term" value="P:regulation of cell shape"/>
    <property type="evidence" value="ECO:0007669"/>
    <property type="project" value="UniProtKB-KW"/>
</dbReference>
<feature type="transmembrane region" description="Helical" evidence="8">
    <location>
        <begin position="135"/>
        <end position="158"/>
    </location>
</feature>
<evidence type="ECO:0000256" key="7">
    <source>
        <dbReference type="ARBA" id="ARBA00023136"/>
    </source>
</evidence>
<feature type="transmembrane region" description="Helical" evidence="8">
    <location>
        <begin position="475"/>
        <end position="498"/>
    </location>
</feature>
<dbReference type="Proteomes" id="UP000176863">
    <property type="component" value="Unassembled WGS sequence"/>
</dbReference>
<dbReference type="PANTHER" id="PTHR47019:SF1">
    <property type="entry name" value="LIPID II FLIPPASE MURJ"/>
    <property type="match status" value="1"/>
</dbReference>
<feature type="transmembrane region" description="Helical" evidence="8">
    <location>
        <begin position="165"/>
        <end position="189"/>
    </location>
</feature>
<organism evidence="9 10">
    <name type="scientific">Candidatus Kaiserbacteria bacterium RIFCSPHIGHO2_01_FULL_53_29</name>
    <dbReference type="NCBI Taxonomy" id="1798480"/>
    <lineage>
        <taxon>Bacteria</taxon>
        <taxon>Candidatus Kaiseribacteriota</taxon>
    </lineage>
</organism>
<evidence type="ECO:0000256" key="6">
    <source>
        <dbReference type="ARBA" id="ARBA00022989"/>
    </source>
</evidence>
<feature type="transmembrane region" description="Helical" evidence="8">
    <location>
        <begin position="389"/>
        <end position="411"/>
    </location>
</feature>
<accession>A0A1F6CXI4</accession>
<comment type="subcellular location">
    <subcellularLocation>
        <location evidence="1">Cell membrane</location>
        <topology evidence="1">Multi-pass membrane protein</topology>
    </subcellularLocation>
</comment>
<feature type="transmembrane region" description="Helical" evidence="8">
    <location>
        <begin position="195"/>
        <end position="215"/>
    </location>
</feature>
<feature type="transmembrane region" description="Helical" evidence="8">
    <location>
        <begin position="357"/>
        <end position="377"/>
    </location>
</feature>
<keyword evidence="6 8" id="KW-1133">Transmembrane helix</keyword>
<dbReference type="AlphaFoldDB" id="A0A1F6CXI4"/>
<keyword evidence="4" id="KW-0133">Cell shape</keyword>
<feature type="transmembrane region" description="Helical" evidence="8">
    <location>
        <begin position="16"/>
        <end position="36"/>
    </location>
</feature>
<feature type="transmembrane region" description="Helical" evidence="8">
    <location>
        <begin position="280"/>
        <end position="304"/>
    </location>
</feature>